<gene>
    <name evidence="2" type="ORF">BST39_19020</name>
</gene>
<organism evidence="2 3">
    <name type="scientific">Mycobacterium paraseoulense</name>
    <dbReference type="NCBI Taxonomy" id="590652"/>
    <lineage>
        <taxon>Bacteria</taxon>
        <taxon>Bacillati</taxon>
        <taxon>Actinomycetota</taxon>
        <taxon>Actinomycetes</taxon>
        <taxon>Mycobacteriales</taxon>
        <taxon>Mycobacteriaceae</taxon>
        <taxon>Mycobacterium</taxon>
    </lineage>
</organism>
<feature type="compositionally biased region" description="Polar residues" evidence="1">
    <location>
        <begin position="43"/>
        <end position="54"/>
    </location>
</feature>
<accession>A0A1X0I725</accession>
<dbReference type="RefSeq" id="WP_083173485.1">
    <property type="nucleotide sequence ID" value="NZ_AP022619.1"/>
</dbReference>
<evidence type="ECO:0000313" key="2">
    <source>
        <dbReference type="EMBL" id="ORB37457.1"/>
    </source>
</evidence>
<proteinExistence type="predicted"/>
<dbReference type="STRING" id="590652.BST39_19020"/>
<protein>
    <submittedName>
        <fullName evidence="2">Uncharacterized protein</fullName>
    </submittedName>
</protein>
<keyword evidence="3" id="KW-1185">Reference proteome</keyword>
<sequence>MGDRSAATTTALVKALGEVDPIIIVGHHLTLDQAPHGDEILKTKTTAARKSSSIRADRKSVERELP</sequence>
<evidence type="ECO:0000313" key="3">
    <source>
        <dbReference type="Proteomes" id="UP000192513"/>
    </source>
</evidence>
<name>A0A1X0I725_9MYCO</name>
<feature type="region of interest" description="Disordered" evidence="1">
    <location>
        <begin position="43"/>
        <end position="66"/>
    </location>
</feature>
<evidence type="ECO:0000256" key="1">
    <source>
        <dbReference type="SAM" id="MobiDB-lite"/>
    </source>
</evidence>
<reference evidence="2 3" key="1">
    <citation type="submission" date="2017-02" db="EMBL/GenBank/DDBJ databases">
        <title>The new phylogeny of genus Mycobacterium.</title>
        <authorList>
            <person name="Tortoli E."/>
            <person name="Trovato A."/>
            <person name="Cirillo D.M."/>
        </authorList>
    </citation>
    <scope>NUCLEOTIDE SEQUENCE [LARGE SCALE GENOMIC DNA]</scope>
    <source>
        <strain evidence="2 3">DSM 45000</strain>
    </source>
</reference>
<dbReference type="Proteomes" id="UP000192513">
    <property type="component" value="Unassembled WGS sequence"/>
</dbReference>
<dbReference type="AlphaFoldDB" id="A0A1X0I725"/>
<feature type="compositionally biased region" description="Basic and acidic residues" evidence="1">
    <location>
        <begin position="55"/>
        <end position="66"/>
    </location>
</feature>
<comment type="caution">
    <text evidence="2">The sequence shown here is derived from an EMBL/GenBank/DDBJ whole genome shotgun (WGS) entry which is preliminary data.</text>
</comment>
<dbReference type="EMBL" id="MVIE01000026">
    <property type="protein sequence ID" value="ORB37457.1"/>
    <property type="molecule type" value="Genomic_DNA"/>
</dbReference>